<sequence length="48" mass="4948">MAVAARHGKAGALRGFRFRGTAARESMRIPARDAFAAAAGLSLAMTEG</sequence>
<proteinExistence type="predicted"/>
<name>W0FNH4_9BACT</name>
<organism evidence="1">
    <name type="scientific">uncultured bacterium Contig575</name>
    <dbReference type="NCBI Taxonomy" id="1393592"/>
    <lineage>
        <taxon>Bacteria</taxon>
        <taxon>environmental samples</taxon>
    </lineage>
</organism>
<protein>
    <submittedName>
        <fullName evidence="1">Uncharacterized protein</fullName>
    </submittedName>
</protein>
<dbReference type="EMBL" id="KC246791">
    <property type="protein sequence ID" value="AHF24342.1"/>
    <property type="molecule type" value="Genomic_DNA"/>
</dbReference>
<reference evidence="1" key="1">
    <citation type="journal article" date="2013" name="PLoS ONE">
        <title>Metagenomic insights into the carbohydrate-active enzymes carried by the microorganisms adhering to solid digesta in the rumen of cows.</title>
        <authorList>
            <person name="Wang L."/>
            <person name="Hatem A."/>
            <person name="Catalyurek U.V."/>
            <person name="Morrison M."/>
            <person name="Yu Z."/>
        </authorList>
    </citation>
    <scope>NUCLEOTIDE SEQUENCE</scope>
</reference>
<evidence type="ECO:0000313" key="1">
    <source>
        <dbReference type="EMBL" id="AHF24342.1"/>
    </source>
</evidence>
<dbReference type="AlphaFoldDB" id="W0FNH4"/>
<accession>W0FNH4</accession>